<proteinExistence type="predicted"/>
<organism evidence="1">
    <name type="scientific">Ananas comosus var. bracteatus</name>
    <name type="common">red pineapple</name>
    <dbReference type="NCBI Taxonomy" id="296719"/>
    <lineage>
        <taxon>Eukaryota</taxon>
        <taxon>Viridiplantae</taxon>
        <taxon>Streptophyta</taxon>
        <taxon>Embryophyta</taxon>
        <taxon>Tracheophyta</taxon>
        <taxon>Spermatophyta</taxon>
        <taxon>Magnoliopsida</taxon>
        <taxon>Liliopsida</taxon>
        <taxon>Poales</taxon>
        <taxon>Bromeliaceae</taxon>
        <taxon>Bromelioideae</taxon>
        <taxon>Ananas</taxon>
    </lineage>
</organism>
<name>A0A6V7Q1R2_ANACO</name>
<protein>
    <submittedName>
        <fullName evidence="1">Uncharacterized protein</fullName>
    </submittedName>
</protein>
<dbReference type="EMBL" id="LR862131">
    <property type="protein sequence ID" value="CAD1837052.1"/>
    <property type="molecule type" value="Genomic_DNA"/>
</dbReference>
<reference evidence="1" key="1">
    <citation type="submission" date="2020-07" db="EMBL/GenBank/DDBJ databases">
        <authorList>
            <person name="Lin J."/>
        </authorList>
    </citation>
    <scope>NUCLEOTIDE SEQUENCE</scope>
</reference>
<evidence type="ECO:0000313" key="1">
    <source>
        <dbReference type="EMBL" id="CAD1837052.1"/>
    </source>
</evidence>
<dbReference type="AlphaFoldDB" id="A0A6V7Q1R2"/>
<gene>
    <name evidence="1" type="ORF">CB5_LOCUS20263</name>
</gene>
<accession>A0A6V7Q1R2</accession>
<sequence length="247" mass="27361">MKVLEGLPYSSLLRKGLQIGPLEELLGRFVPFGRDDHGIYFAGGDLNEGSNQMDPHGWYLASRVNHQGGVTIINKSIDDDATELRQASTALELGALSQAFDVATLKKALMAQSRISRKFVGALWRMESFRQQALGCRNFSHLTGSWAFIKIDSDHKKGRPLDYWATTWVQPVNPNALGLWIATNSGALFSRFLGLVIGWYLKLVKALSCPASNEVPNKGSNVLTFVAKLRHCNKRIKDGVQRAFTVS</sequence>